<name>A0ABT5DU44_9BACT</name>
<dbReference type="EMBL" id="JAQNDL010000001">
    <property type="protein sequence ID" value="MDC0715937.1"/>
    <property type="molecule type" value="Genomic_DNA"/>
</dbReference>
<proteinExistence type="predicted"/>
<keyword evidence="3" id="KW-1185">Reference proteome</keyword>
<evidence type="ECO:0000256" key="1">
    <source>
        <dbReference type="SAM" id="MobiDB-lite"/>
    </source>
</evidence>
<evidence type="ECO:0000313" key="3">
    <source>
        <dbReference type="Proteomes" id="UP001221686"/>
    </source>
</evidence>
<evidence type="ECO:0000313" key="2">
    <source>
        <dbReference type="EMBL" id="MDC0715937.1"/>
    </source>
</evidence>
<dbReference type="RefSeq" id="WP_272084369.1">
    <property type="nucleotide sequence ID" value="NZ_JAQNDL010000001.1"/>
</dbReference>
<sequence length="63" mass="6918">MTIPTHGAELALSIVDPRLEFERRFPQHSGPVGRLSRSPRRAGARPIADGELSRRATDAGRNI</sequence>
<accession>A0ABT5DU44</accession>
<reference evidence="2 3" key="1">
    <citation type="submission" date="2022-11" db="EMBL/GenBank/DDBJ databases">
        <title>Minimal conservation of predation-associated metabolite biosynthetic gene clusters underscores biosynthetic potential of Myxococcota including descriptions for ten novel species: Archangium lansinium sp. nov., Myxococcus landrumus sp. nov., Nannocystis bai.</title>
        <authorList>
            <person name="Ahearne A."/>
            <person name="Stevens C."/>
            <person name="Dowd S."/>
        </authorList>
    </citation>
    <scope>NUCLEOTIDE SEQUENCE [LARGE SCALE GENOMIC DNA]</scope>
    <source>
        <strain evidence="2 3">BB15-2</strain>
    </source>
</reference>
<organism evidence="2 3">
    <name type="scientific">Nannocystis bainbridge</name>
    <dbReference type="NCBI Taxonomy" id="2995303"/>
    <lineage>
        <taxon>Bacteria</taxon>
        <taxon>Pseudomonadati</taxon>
        <taxon>Myxococcota</taxon>
        <taxon>Polyangia</taxon>
        <taxon>Nannocystales</taxon>
        <taxon>Nannocystaceae</taxon>
        <taxon>Nannocystis</taxon>
    </lineage>
</organism>
<feature type="region of interest" description="Disordered" evidence="1">
    <location>
        <begin position="25"/>
        <end position="63"/>
    </location>
</feature>
<gene>
    <name evidence="2" type="ORF">POL25_03465</name>
</gene>
<comment type="caution">
    <text evidence="2">The sequence shown here is derived from an EMBL/GenBank/DDBJ whole genome shotgun (WGS) entry which is preliminary data.</text>
</comment>
<protein>
    <submittedName>
        <fullName evidence="2">Uncharacterized protein</fullName>
    </submittedName>
</protein>
<dbReference type="Proteomes" id="UP001221686">
    <property type="component" value="Unassembled WGS sequence"/>
</dbReference>
<feature type="compositionally biased region" description="Basic and acidic residues" evidence="1">
    <location>
        <begin position="51"/>
        <end position="63"/>
    </location>
</feature>